<dbReference type="Gene3D" id="2.60.120.620">
    <property type="entry name" value="q2cbj1_9rhob like domain"/>
    <property type="match status" value="1"/>
</dbReference>
<evidence type="ECO:0000256" key="2">
    <source>
        <dbReference type="ARBA" id="ARBA00022723"/>
    </source>
</evidence>
<dbReference type="Pfam" id="PF13640">
    <property type="entry name" value="2OG-FeII_Oxy_3"/>
    <property type="match status" value="1"/>
</dbReference>
<dbReference type="PANTHER" id="PTHR12907">
    <property type="entry name" value="EGL NINE HOMOLOG-RELATED"/>
    <property type="match status" value="1"/>
</dbReference>
<dbReference type="RefSeq" id="XP_067754971.1">
    <property type="nucleotide sequence ID" value="XM_067899765.1"/>
</dbReference>
<sequence>MSLDFNLADTIRRLLTRERCEQLDLDGYLVLENQPFPVEVAKELLREVKRCFHDIDGGKAPNGVEFLTAGGPVKLTKPNIYECDLHNAAIRHQLPLFNALFEGQFGELVELLRDRVNCCEDLQPCGTADLASNSVTLKLQMNEGGAFPWHYDNPGRPNKRRLTMAVYLTEDWTPDVGGELQLMPFLGPCITVPPKLCTIALFKSDMVLHRVRLFVKNVHTTRYGFTVWFDGALTNGDDDVVLKAQHLSESAIPFLRRSALQRTLSRAVYETEYEESLVDCFGADTMALEVSLREHHAHLQALLKHPKIGAFVSVLKEYREDICADRSNALHSEVMLNEGPSETTSKPTGV</sequence>
<comment type="caution">
    <text evidence="8">The sequence shown here is derived from an EMBL/GenBank/DDBJ whole genome shotgun (WGS) entry which is preliminary data.</text>
</comment>
<dbReference type="InterPro" id="IPR051559">
    <property type="entry name" value="HIF_prolyl_hydroxylases"/>
</dbReference>
<accession>A0A836ILT4</accession>
<evidence type="ECO:0000256" key="3">
    <source>
        <dbReference type="ARBA" id="ARBA00022896"/>
    </source>
</evidence>
<dbReference type="SMART" id="SM00702">
    <property type="entry name" value="P4Hc"/>
    <property type="match status" value="1"/>
</dbReference>
<keyword evidence="5" id="KW-0560">Oxidoreductase</keyword>
<dbReference type="GO" id="GO:0031418">
    <property type="term" value="F:L-ascorbic acid binding"/>
    <property type="evidence" value="ECO:0007669"/>
    <property type="project" value="UniProtKB-KW"/>
</dbReference>
<keyword evidence="4" id="KW-0223">Dioxygenase</keyword>
<name>A0A836ILT4_9TRYP</name>
<organism evidence="8 9">
    <name type="scientific">Porcisia hertigi</name>
    <dbReference type="NCBI Taxonomy" id="2761500"/>
    <lineage>
        <taxon>Eukaryota</taxon>
        <taxon>Discoba</taxon>
        <taxon>Euglenozoa</taxon>
        <taxon>Kinetoplastea</taxon>
        <taxon>Metakinetoplastina</taxon>
        <taxon>Trypanosomatida</taxon>
        <taxon>Trypanosomatidae</taxon>
        <taxon>Leishmaniinae</taxon>
        <taxon>Porcisia</taxon>
    </lineage>
</organism>
<proteinExistence type="predicted"/>
<dbReference type="Proteomes" id="UP000674318">
    <property type="component" value="Unassembled WGS sequence"/>
</dbReference>
<evidence type="ECO:0000256" key="6">
    <source>
        <dbReference type="ARBA" id="ARBA00023004"/>
    </source>
</evidence>
<dbReference type="InterPro" id="IPR006620">
    <property type="entry name" value="Pro_4_hyd_alph"/>
</dbReference>
<dbReference type="GeneID" id="94289842"/>
<comment type="cofactor">
    <cofactor evidence="1">
        <name>L-ascorbate</name>
        <dbReference type="ChEBI" id="CHEBI:38290"/>
    </cofactor>
</comment>
<dbReference type="GO" id="GO:0071456">
    <property type="term" value="P:cellular response to hypoxia"/>
    <property type="evidence" value="ECO:0007669"/>
    <property type="project" value="TreeGrafter"/>
</dbReference>
<reference evidence="8 9" key="1">
    <citation type="submission" date="2021-02" db="EMBL/GenBank/DDBJ databases">
        <title>Porcisia hertigi Genome sequencing and assembly.</title>
        <authorList>
            <person name="Almutairi H."/>
            <person name="Gatherer D."/>
        </authorList>
    </citation>
    <scope>NUCLEOTIDE SEQUENCE [LARGE SCALE GENOMIC DNA]</scope>
    <source>
        <strain evidence="8 9">C119</strain>
    </source>
</reference>
<protein>
    <recommendedName>
        <fullName evidence="7">Fe2OG dioxygenase domain-containing protein</fullName>
    </recommendedName>
</protein>
<keyword evidence="2" id="KW-0479">Metal-binding</keyword>
<dbReference type="AlphaFoldDB" id="A0A836ILT4"/>
<evidence type="ECO:0000256" key="4">
    <source>
        <dbReference type="ARBA" id="ARBA00022964"/>
    </source>
</evidence>
<evidence type="ECO:0000259" key="7">
    <source>
        <dbReference type="PROSITE" id="PS51471"/>
    </source>
</evidence>
<dbReference type="SUPFAM" id="SSF51197">
    <property type="entry name" value="Clavaminate synthase-like"/>
    <property type="match status" value="1"/>
</dbReference>
<dbReference type="OrthoDB" id="76265at2759"/>
<dbReference type="KEGG" id="phet:94289842"/>
<evidence type="ECO:0000256" key="1">
    <source>
        <dbReference type="ARBA" id="ARBA00001961"/>
    </source>
</evidence>
<evidence type="ECO:0000313" key="9">
    <source>
        <dbReference type="Proteomes" id="UP000674318"/>
    </source>
</evidence>
<feature type="domain" description="Fe2OG dioxygenase" evidence="7">
    <location>
        <begin position="127"/>
        <end position="231"/>
    </location>
</feature>
<gene>
    <name evidence="8" type="ORF">JKF63_03767</name>
</gene>
<dbReference type="InterPro" id="IPR044862">
    <property type="entry name" value="Pro_4_hyd_alph_FE2OG_OXY"/>
</dbReference>
<dbReference type="PANTHER" id="PTHR12907:SF26">
    <property type="entry name" value="HIF PROLYL HYDROXYLASE, ISOFORM C"/>
    <property type="match status" value="1"/>
</dbReference>
<dbReference type="InterPro" id="IPR005123">
    <property type="entry name" value="Oxoglu/Fe-dep_dioxygenase_dom"/>
</dbReference>
<keyword evidence="3" id="KW-0847">Vitamin C</keyword>
<keyword evidence="6" id="KW-0408">Iron</keyword>
<dbReference type="GO" id="GO:0031543">
    <property type="term" value="F:peptidyl-proline dioxygenase activity"/>
    <property type="evidence" value="ECO:0007669"/>
    <property type="project" value="TreeGrafter"/>
</dbReference>
<evidence type="ECO:0000313" key="8">
    <source>
        <dbReference type="EMBL" id="KAG5497503.1"/>
    </source>
</evidence>
<dbReference type="PROSITE" id="PS51471">
    <property type="entry name" value="FE2OG_OXY"/>
    <property type="match status" value="1"/>
</dbReference>
<evidence type="ECO:0000256" key="5">
    <source>
        <dbReference type="ARBA" id="ARBA00023002"/>
    </source>
</evidence>
<dbReference type="GO" id="GO:0008198">
    <property type="term" value="F:ferrous iron binding"/>
    <property type="evidence" value="ECO:0007669"/>
    <property type="project" value="TreeGrafter"/>
</dbReference>
<keyword evidence="9" id="KW-1185">Reference proteome</keyword>
<dbReference type="EMBL" id="JAFJZO010000031">
    <property type="protein sequence ID" value="KAG5497503.1"/>
    <property type="molecule type" value="Genomic_DNA"/>
</dbReference>